<comment type="caution">
    <text evidence="1">The sequence shown here is derived from an EMBL/GenBank/DDBJ whole genome shotgun (WGS) entry which is preliminary data.</text>
</comment>
<gene>
    <name evidence="1" type="ORF">ACFFUV_22730</name>
</gene>
<protein>
    <submittedName>
        <fullName evidence="1">Uncharacterized protein</fullName>
    </submittedName>
</protein>
<evidence type="ECO:0000313" key="1">
    <source>
        <dbReference type="EMBL" id="MFB9137769.1"/>
    </source>
</evidence>
<dbReference type="EMBL" id="JBHMEP010000020">
    <property type="protein sequence ID" value="MFB9137769.1"/>
    <property type="molecule type" value="Genomic_DNA"/>
</dbReference>
<organism evidence="1 2">
    <name type="scientific">Vibrio olivae</name>
    <dbReference type="NCBI Taxonomy" id="1243002"/>
    <lineage>
        <taxon>Bacteria</taxon>
        <taxon>Pseudomonadati</taxon>
        <taxon>Pseudomonadota</taxon>
        <taxon>Gammaproteobacteria</taxon>
        <taxon>Vibrionales</taxon>
        <taxon>Vibrionaceae</taxon>
        <taxon>Vibrio</taxon>
    </lineage>
</organism>
<proteinExistence type="predicted"/>
<evidence type="ECO:0000313" key="2">
    <source>
        <dbReference type="Proteomes" id="UP001589645"/>
    </source>
</evidence>
<dbReference type="RefSeq" id="WP_390198006.1">
    <property type="nucleotide sequence ID" value="NZ_JBHMEP010000020.1"/>
</dbReference>
<dbReference type="Proteomes" id="UP001589645">
    <property type="component" value="Unassembled WGS sequence"/>
</dbReference>
<reference evidence="1 2" key="1">
    <citation type="submission" date="2024-09" db="EMBL/GenBank/DDBJ databases">
        <authorList>
            <person name="Sun Q."/>
            <person name="Mori K."/>
        </authorList>
    </citation>
    <scope>NUCLEOTIDE SEQUENCE [LARGE SCALE GENOMIC DNA]</scope>
    <source>
        <strain evidence="1 2">CECT 8064</strain>
    </source>
</reference>
<keyword evidence="2" id="KW-1185">Reference proteome</keyword>
<accession>A0ABV5HU24</accession>
<sequence>MEAYGADYISTMKSFGDLTNTEAYGWEVGYTRYDFRFKFKYNDPIYCHPTDYDKDIYPNNLCGKLLFRYINNNIMPRIIKGRYFSTPCKYVDGKYEYKHKYSRVMFDYGDNFPLTGMCYDLYLLKPIIDYYNAWCTYPEGFSLEDLMGQCYDNFFKSWHEEYEHWVDDEDAIREELHHNQYEGQLYYENGEAHAGPLNKIE</sequence>
<name>A0ABV5HU24_9VIBR</name>